<dbReference type="SMART" id="SM00776">
    <property type="entry name" value="NPCBM"/>
    <property type="match status" value="1"/>
</dbReference>
<dbReference type="SUPFAM" id="SSF51445">
    <property type="entry name" value="(Trans)glycosidases"/>
    <property type="match status" value="1"/>
</dbReference>
<accession>A0A6M1RHI4</accession>
<evidence type="ECO:0000256" key="5">
    <source>
        <dbReference type="SAM" id="MobiDB-lite"/>
    </source>
</evidence>
<keyword evidence="8" id="KW-1185">Reference proteome</keyword>
<dbReference type="CDD" id="cd14792">
    <property type="entry name" value="GH27"/>
    <property type="match status" value="1"/>
</dbReference>
<dbReference type="Pfam" id="PF18370">
    <property type="entry name" value="RGI_lyase"/>
    <property type="match status" value="1"/>
</dbReference>
<dbReference type="GO" id="GO:0004557">
    <property type="term" value="F:alpha-galactosidase activity"/>
    <property type="evidence" value="ECO:0007669"/>
    <property type="project" value="UniProtKB-EC"/>
</dbReference>
<dbReference type="Pfam" id="PF16499">
    <property type="entry name" value="Melibiase_2"/>
    <property type="match status" value="1"/>
</dbReference>
<dbReference type="InterPro" id="IPR034641">
    <property type="entry name" value="RGL11"/>
</dbReference>
<dbReference type="PANTHER" id="PTHR43118">
    <property type="entry name" value="RHAMNOGALACTURONAN LYASE (EUROFUNG)"/>
    <property type="match status" value="1"/>
</dbReference>
<evidence type="ECO:0000256" key="1">
    <source>
        <dbReference type="ARBA" id="ARBA00009743"/>
    </source>
</evidence>
<evidence type="ECO:0000256" key="2">
    <source>
        <dbReference type="ARBA" id="ARBA00022801"/>
    </source>
</evidence>
<feature type="region of interest" description="Disordered" evidence="5">
    <location>
        <begin position="623"/>
        <end position="649"/>
    </location>
</feature>
<evidence type="ECO:0000256" key="3">
    <source>
        <dbReference type="ARBA" id="ARBA00023295"/>
    </source>
</evidence>
<dbReference type="Pfam" id="PF08305">
    <property type="entry name" value="NPCBM"/>
    <property type="match status" value="2"/>
</dbReference>
<evidence type="ECO:0000313" key="7">
    <source>
        <dbReference type="EMBL" id="NGO39528.1"/>
    </source>
</evidence>
<dbReference type="InterPro" id="IPR013785">
    <property type="entry name" value="Aldolase_TIM"/>
</dbReference>
<dbReference type="InterPro" id="IPR017853">
    <property type="entry name" value="GH"/>
</dbReference>
<dbReference type="InterPro" id="IPR002241">
    <property type="entry name" value="Glyco_hydro_27"/>
</dbReference>
<keyword evidence="4" id="KW-1015">Disulfide bond</keyword>
<dbReference type="SUPFAM" id="SSF49265">
    <property type="entry name" value="Fibronectin type III"/>
    <property type="match status" value="1"/>
</dbReference>
<dbReference type="SUPFAM" id="SSF51011">
    <property type="entry name" value="Glycosyl hydrolase domain"/>
    <property type="match status" value="1"/>
</dbReference>
<dbReference type="InterPro" id="IPR041624">
    <property type="entry name" value="RGI_lyase"/>
</dbReference>
<keyword evidence="2 4" id="KW-0378">Hydrolase</keyword>
<comment type="caution">
    <text evidence="7">The sequence shown here is derived from an EMBL/GenBank/DDBJ whole genome shotgun (WGS) entry which is preliminary data.</text>
</comment>
<dbReference type="InterPro" id="IPR028994">
    <property type="entry name" value="Integrin_alpha_N"/>
</dbReference>
<protein>
    <recommendedName>
        <fullName evidence="4">Alpha-galactosidase</fullName>
        <ecNumber evidence="4">3.2.1.22</ecNumber>
    </recommendedName>
    <alternativeName>
        <fullName evidence="4">Melibiase</fullName>
    </alternativeName>
</protein>
<dbReference type="EMBL" id="JAAKYA010000053">
    <property type="protein sequence ID" value="NGO39528.1"/>
    <property type="molecule type" value="Genomic_DNA"/>
</dbReference>
<dbReference type="Gene3D" id="2.60.120.1060">
    <property type="entry name" value="NPCBM/NEW2 domain"/>
    <property type="match status" value="2"/>
</dbReference>
<dbReference type="InterPro" id="IPR036116">
    <property type="entry name" value="FN3_sf"/>
</dbReference>
<dbReference type="InterPro" id="IPR008979">
    <property type="entry name" value="Galactose-bd-like_sf"/>
</dbReference>
<feature type="domain" description="Glycosyl hydrolase family 98 putative carbohydrate-binding module" evidence="6">
    <location>
        <begin position="471"/>
        <end position="596"/>
    </location>
</feature>
<dbReference type="AlphaFoldDB" id="A0A6M1RHI4"/>
<dbReference type="InterPro" id="IPR013222">
    <property type="entry name" value="Glyco_hyd_98_carb-bd"/>
</dbReference>
<reference evidence="7 8" key="1">
    <citation type="submission" date="2020-02" db="EMBL/GenBank/DDBJ databases">
        <title>Draft genome sequence of Limisphaera ngatamarikiensis NGM72.4T, a thermophilic Verrucomicrobia grouped in subdivision 3.</title>
        <authorList>
            <person name="Carere C.R."/>
            <person name="Steen J."/>
            <person name="Hugenholtz P."/>
            <person name="Stott M.B."/>
        </authorList>
    </citation>
    <scope>NUCLEOTIDE SEQUENCE [LARGE SCALE GENOMIC DNA]</scope>
    <source>
        <strain evidence="7 8">NGM72.4</strain>
    </source>
</reference>
<keyword evidence="3 4" id="KW-0326">Glycosidase</keyword>
<dbReference type="PRINTS" id="PR00740">
    <property type="entry name" value="GLHYDRLASE27"/>
</dbReference>
<gene>
    <name evidence="7" type="ORF">G4L39_08985</name>
</gene>
<proteinExistence type="inferred from homology"/>
<organism evidence="7 8">
    <name type="scientific">Limisphaera ngatamarikiensis</name>
    <dbReference type="NCBI Taxonomy" id="1324935"/>
    <lineage>
        <taxon>Bacteria</taxon>
        <taxon>Pseudomonadati</taxon>
        <taxon>Verrucomicrobiota</taxon>
        <taxon>Verrucomicrobiia</taxon>
        <taxon>Limisphaerales</taxon>
        <taxon>Limisphaeraceae</taxon>
        <taxon>Limisphaera</taxon>
    </lineage>
</organism>
<dbReference type="Pfam" id="PF21348">
    <property type="entry name" value="RGL11_C"/>
    <property type="match status" value="1"/>
</dbReference>
<evidence type="ECO:0000313" key="8">
    <source>
        <dbReference type="Proteomes" id="UP000477311"/>
    </source>
</evidence>
<dbReference type="RefSeq" id="WP_165107590.1">
    <property type="nucleotide sequence ID" value="NZ_JAAKYA010000053.1"/>
</dbReference>
<dbReference type="Gene3D" id="2.60.40.10">
    <property type="entry name" value="Immunoglobulins"/>
    <property type="match status" value="1"/>
</dbReference>
<comment type="catalytic activity">
    <reaction evidence="4">
        <text>Hydrolysis of terminal, non-reducing alpha-D-galactose residues in alpha-D-galactosides, including galactose oligosaccharides, galactomannans and galactolipids.</text>
        <dbReference type="EC" id="3.2.1.22"/>
    </reaction>
</comment>
<evidence type="ECO:0000256" key="4">
    <source>
        <dbReference type="RuleBase" id="RU361168"/>
    </source>
</evidence>
<comment type="similarity">
    <text evidence="1 4">Belongs to the glycosyl hydrolase 27 family.</text>
</comment>
<evidence type="ECO:0000259" key="6">
    <source>
        <dbReference type="SMART" id="SM00776"/>
    </source>
</evidence>
<dbReference type="SUPFAM" id="SSF49785">
    <property type="entry name" value="Galactose-binding domain-like"/>
    <property type="match status" value="2"/>
</dbReference>
<dbReference type="Gene3D" id="3.20.20.70">
    <property type="entry name" value="Aldolase class I"/>
    <property type="match status" value="1"/>
</dbReference>
<dbReference type="GO" id="GO:0005975">
    <property type="term" value="P:carbohydrate metabolic process"/>
    <property type="evidence" value="ECO:0007669"/>
    <property type="project" value="InterPro"/>
</dbReference>
<dbReference type="EC" id="3.2.1.22" evidence="4"/>
<dbReference type="PANTHER" id="PTHR43118:SF1">
    <property type="entry name" value="RHAMNOGALACTURONAN LYASE (EUROFUNG)"/>
    <property type="match status" value="1"/>
</dbReference>
<dbReference type="InterPro" id="IPR038637">
    <property type="entry name" value="NPCBM_sf"/>
</dbReference>
<dbReference type="SUPFAM" id="SSF69318">
    <property type="entry name" value="Integrin alpha N-terminal domain"/>
    <property type="match status" value="1"/>
</dbReference>
<dbReference type="InterPro" id="IPR049366">
    <property type="entry name" value="RGL11_C"/>
</dbReference>
<dbReference type="Proteomes" id="UP000477311">
    <property type="component" value="Unassembled WGS sequence"/>
</dbReference>
<sequence length="1204" mass="135377">MNQPHKKPGIGRIRRIRGVERITRLSSALLTFWAVTVVAEPPAFWSWAERPPMGWNSWDCFGTTVTEDQTRAQADVMASLLKPHGWEYIVVDIQWYEPKARGYGYREGAELCMDPWGRLWPATNRFPSSANGAGFKPLADYIHGLGLKFGVHLMRGIPRQAVHRNTPIKDSPWHARDIADTQRICPWNPDMYGVNPEHPGAQAWYDSVFRLLAQWGVDYVKVDDISRPYHDHEGEIELIRRALDRCGRPMVLSLSPGETALTAGDHVVRHANLWRISDDFWDNWPALWEQFERLHQWTPFRGPGHWPDADMLPLGVLEFGTRTTRFTRDEQITLMTLWAIARSPLMFGGDLTRLDEWTLSLLTNREVLAVNQHSTGNRQWFRQGDLIAWTADVPGTADRYLALFHAPPPRRIQPDAALWQSPIVNRQTPGQGVDVDVPLHGARELYLVVTDAGDDIFGDHANWVEPRILTSTGELALIQLPWRSAQTGWGRVAIGRDAGGGPMRVGGRTITNGIGTHALSILAYDLPQGARRFRAFAALDDEGVRLDRGATVRFLVFTNDPLALPPPRTITVDLAGLGFRGPVRVRDLWTQQDLGRFEGRFAREVPPHGAALLRLTPLSSAAAAPTGPGAKELRAGAQQARTRSGQEPPQAVFGQHLDRGLVAFVLTNGHVFSSWRLLLSDPPGVQFVLERSPDGRSNWTPVHSEPLTNRCNWTDTTAEGRRWYYRVQALGPDGVARPSTPVRAEPVEGPTAFRRIRLQGNYRFDKVGIADLDGDGALDFVIKQPHQVSDPGVWRPSEDTFKLEAYRSDGTFLWRRDLGWNIEQGVWWSPMLVYDLDGDGRAEVAVKTAPTDVDYRDSTGRVTSGPEWCSILDGLTGREIARVDWPARGNVTDWGDANNNRASRHLMGVAYLDGRKPSLLLMRGTYTKMVVHAYNLVQGRLVPVWQWCGDDERPPVRGQGMHGVHTVDLDGDGCDEIVLGAAVLRSTGRILWNLGMGHPDAVYVSDILPHRHGLEIIYGFETRQTRNGICLVDARTGRLIWGCEHPTEHVHSQGMFGDFDPDNPGPEFYVGEKFKPDRWTYSARDGRLLRQEELGSLSPYALWWDDGWTRWVAVRGQIGPYHQPPRDTYEGRVVAVGDVLGDWREELITCVPGELRIYTTTRPSTVRRVCWLEDRAYRTGLAHAAMGYLYPPQPVGSWVPAPQR</sequence>
<name>A0A6M1RHI4_9BACT</name>
<dbReference type="InterPro" id="IPR013783">
    <property type="entry name" value="Ig-like_fold"/>
</dbReference>